<accession>A0ABQ2W8H4</accession>
<name>A0ABQ2W8H4_9ACTN</name>
<keyword evidence="2" id="KW-1185">Reference proteome</keyword>
<organism evidence="1 2">
    <name type="scientific">Streptomyces gelaticus</name>
    <dbReference type="NCBI Taxonomy" id="285446"/>
    <lineage>
        <taxon>Bacteria</taxon>
        <taxon>Bacillati</taxon>
        <taxon>Actinomycetota</taxon>
        <taxon>Actinomycetes</taxon>
        <taxon>Kitasatosporales</taxon>
        <taxon>Streptomycetaceae</taxon>
        <taxon>Streptomyces</taxon>
    </lineage>
</organism>
<gene>
    <name evidence="1" type="ORF">GCM10015535_66710</name>
</gene>
<proteinExistence type="predicted"/>
<reference evidence="2" key="1">
    <citation type="journal article" date="2019" name="Int. J. Syst. Evol. Microbiol.">
        <title>The Global Catalogue of Microorganisms (GCM) 10K type strain sequencing project: providing services to taxonomists for standard genome sequencing and annotation.</title>
        <authorList>
            <consortium name="The Broad Institute Genomics Platform"/>
            <consortium name="The Broad Institute Genome Sequencing Center for Infectious Disease"/>
            <person name="Wu L."/>
            <person name="Ma J."/>
        </authorList>
    </citation>
    <scope>NUCLEOTIDE SEQUENCE [LARGE SCALE GENOMIC DNA]</scope>
    <source>
        <strain evidence="2">JCM 4376</strain>
    </source>
</reference>
<comment type="caution">
    <text evidence="1">The sequence shown here is derived from an EMBL/GenBank/DDBJ whole genome shotgun (WGS) entry which is preliminary data.</text>
</comment>
<dbReference type="EMBL" id="BMTF01000041">
    <property type="protein sequence ID" value="GGV96733.1"/>
    <property type="molecule type" value="Genomic_DNA"/>
</dbReference>
<dbReference type="RefSeq" id="WP_189548014.1">
    <property type="nucleotide sequence ID" value="NZ_BMTF01000041.1"/>
</dbReference>
<evidence type="ECO:0000313" key="1">
    <source>
        <dbReference type="EMBL" id="GGV96733.1"/>
    </source>
</evidence>
<protein>
    <submittedName>
        <fullName evidence="1">Uncharacterized protein</fullName>
    </submittedName>
</protein>
<evidence type="ECO:0000313" key="2">
    <source>
        <dbReference type="Proteomes" id="UP000660675"/>
    </source>
</evidence>
<dbReference type="Proteomes" id="UP000660675">
    <property type="component" value="Unassembled WGS sequence"/>
</dbReference>
<sequence length="144" mass="16242">MSWKDAVQPVLRMLLQPETWTDPHLEMLRLGAEHEDIEAEDIVLTLAVGGGLVTGTLVSTDTWERLHLRQLGDHDDTLRRVARHAIGHLDEAAEKGRRRREVDPRFLHLQDVTHLSGRATHTLPTWRGPISAISGWTLGEPDKS</sequence>